<dbReference type="InterPro" id="IPR003838">
    <property type="entry name" value="ABC3_permease_C"/>
</dbReference>
<dbReference type="PRINTS" id="PR00173">
    <property type="entry name" value="EDTRNSPORT"/>
</dbReference>
<evidence type="ECO:0000256" key="3">
    <source>
        <dbReference type="ARBA" id="ARBA00022692"/>
    </source>
</evidence>
<dbReference type="GeneID" id="78121471"/>
<dbReference type="Proteomes" id="UP000274327">
    <property type="component" value="Unassembled WGS sequence"/>
</dbReference>
<feature type="transmembrane region" description="Helical" evidence="6">
    <location>
        <begin position="290"/>
        <end position="315"/>
    </location>
</feature>
<feature type="transmembrane region" description="Helical" evidence="6">
    <location>
        <begin position="208"/>
        <end position="230"/>
    </location>
</feature>
<keyword evidence="9" id="KW-1185">Reference proteome</keyword>
<sequence>MNALLASAPLLLRRRGALADVLPVIAFAAATAITGTVLGGAAAFVGRLPADGEVAFEGEASLIPFLVSCAMVASVLLIPSAVGLGGSAARLSLARREQDLASIRLVGGTAGQVGAVAVLDVAAQALLGGLLGVVLHLVVTPPLTALDFGIAPFTTADLLMPWWAYPLLVIGMVLLAAGSAAVSLTGVVLSPLGVARDSRTVRMSVVRLVIWAVLILGFLVFMQVGGAIFGGVADGMLFLGIMIVFIGAVVAGVNVVGPFLVWGVALLAARTAPTPALMVGARRLAADPKSGWRAVSGITFALVIAGFLTTLATIVPADGARAVEDRMMATAMSTGGLLTLGIAAVLAAVSTGVTQTARVIDQAPVLRAQHIAGAEVGQLHRARIAEITLPVLLSSVLATFTALLVVLSVLGSGAADPSAAVRYLVSVAGAYALVILAVLVASPLVRRYAMRTA</sequence>
<feature type="transmembrane region" description="Helical" evidence="6">
    <location>
        <begin position="113"/>
        <end position="139"/>
    </location>
</feature>
<keyword evidence="3 6" id="KW-0812">Transmembrane</keyword>
<dbReference type="AlphaFoldDB" id="A0A426SJ52"/>
<accession>A0A426SJ52</accession>
<evidence type="ECO:0000259" key="7">
    <source>
        <dbReference type="Pfam" id="PF02687"/>
    </source>
</evidence>
<evidence type="ECO:0000256" key="1">
    <source>
        <dbReference type="ARBA" id="ARBA00004651"/>
    </source>
</evidence>
<keyword evidence="4 6" id="KW-1133">Transmembrane helix</keyword>
<evidence type="ECO:0000256" key="6">
    <source>
        <dbReference type="SAM" id="Phobius"/>
    </source>
</evidence>
<keyword evidence="5 6" id="KW-0472">Membrane</keyword>
<evidence type="ECO:0000313" key="9">
    <source>
        <dbReference type="Proteomes" id="UP000274327"/>
    </source>
</evidence>
<feature type="transmembrane region" description="Helical" evidence="6">
    <location>
        <begin position="387"/>
        <end position="411"/>
    </location>
</feature>
<feature type="transmembrane region" description="Helical" evidence="6">
    <location>
        <begin position="162"/>
        <end position="187"/>
    </location>
</feature>
<keyword evidence="2" id="KW-1003">Cell membrane</keyword>
<feature type="transmembrane region" description="Helical" evidence="6">
    <location>
        <begin position="236"/>
        <end position="269"/>
    </location>
</feature>
<evidence type="ECO:0000256" key="4">
    <source>
        <dbReference type="ARBA" id="ARBA00022989"/>
    </source>
</evidence>
<proteinExistence type="predicted"/>
<feature type="transmembrane region" description="Helical" evidence="6">
    <location>
        <begin position="423"/>
        <end position="445"/>
    </location>
</feature>
<dbReference type="RefSeq" id="WP_126987387.1">
    <property type="nucleotide sequence ID" value="NZ_ML133856.1"/>
</dbReference>
<feature type="transmembrane region" description="Helical" evidence="6">
    <location>
        <begin position="21"/>
        <end position="45"/>
    </location>
</feature>
<dbReference type="Pfam" id="PF02687">
    <property type="entry name" value="FtsX"/>
    <property type="match status" value="1"/>
</dbReference>
<comment type="subcellular location">
    <subcellularLocation>
        <location evidence="1">Cell membrane</location>
        <topology evidence="1">Multi-pass membrane protein</topology>
    </subcellularLocation>
</comment>
<dbReference type="EMBL" id="QOCI01000008">
    <property type="protein sequence ID" value="RRR18192.1"/>
    <property type="molecule type" value="Genomic_DNA"/>
</dbReference>
<name>A0A426SJ52_9MICO</name>
<evidence type="ECO:0000256" key="5">
    <source>
        <dbReference type="ARBA" id="ARBA00023136"/>
    </source>
</evidence>
<feature type="transmembrane region" description="Helical" evidence="6">
    <location>
        <begin position="65"/>
        <end position="93"/>
    </location>
</feature>
<reference evidence="8 9" key="1">
    <citation type="submission" date="2018-07" db="EMBL/GenBank/DDBJ databases">
        <title>Brachybacteriurn paraconglorneratum KCTC 9916.</title>
        <authorList>
            <person name="Li Y."/>
        </authorList>
    </citation>
    <scope>NUCLEOTIDE SEQUENCE [LARGE SCALE GENOMIC DNA]</scope>
    <source>
        <strain evidence="8 9">KCTC 9916</strain>
    </source>
</reference>
<feature type="transmembrane region" description="Helical" evidence="6">
    <location>
        <begin position="327"/>
        <end position="349"/>
    </location>
</feature>
<evidence type="ECO:0000313" key="8">
    <source>
        <dbReference type="EMBL" id="RRR18192.1"/>
    </source>
</evidence>
<feature type="domain" description="ABC3 transporter permease C-terminal" evidence="7">
    <location>
        <begin position="72"/>
        <end position="184"/>
    </location>
</feature>
<comment type="caution">
    <text evidence="8">The sequence shown here is derived from an EMBL/GenBank/DDBJ whole genome shotgun (WGS) entry which is preliminary data.</text>
</comment>
<dbReference type="GO" id="GO:0005886">
    <property type="term" value="C:plasma membrane"/>
    <property type="evidence" value="ECO:0007669"/>
    <property type="project" value="UniProtKB-SubCell"/>
</dbReference>
<organism evidence="8 9">
    <name type="scientific">Brachybacterium paraconglomeratum</name>
    <dbReference type="NCBI Taxonomy" id="173362"/>
    <lineage>
        <taxon>Bacteria</taxon>
        <taxon>Bacillati</taxon>
        <taxon>Actinomycetota</taxon>
        <taxon>Actinomycetes</taxon>
        <taxon>Micrococcales</taxon>
        <taxon>Dermabacteraceae</taxon>
        <taxon>Brachybacterium</taxon>
    </lineage>
</organism>
<evidence type="ECO:0000256" key="2">
    <source>
        <dbReference type="ARBA" id="ARBA00022475"/>
    </source>
</evidence>
<gene>
    <name evidence="8" type="ORF">DS079_10595</name>
</gene>
<protein>
    <submittedName>
        <fullName evidence="8">Permease</fullName>
    </submittedName>
</protein>